<dbReference type="AlphaFoldDB" id="A0A5C3MDH1"/>
<feature type="transmembrane region" description="Helical" evidence="2">
    <location>
        <begin position="75"/>
        <end position="102"/>
    </location>
</feature>
<dbReference type="STRING" id="68775.A0A5C3MDH1"/>
<keyword evidence="2" id="KW-0812">Transmembrane</keyword>
<accession>A0A5C3MDH1</accession>
<feature type="non-terminal residue" evidence="3">
    <location>
        <position position="374"/>
    </location>
</feature>
<organism evidence="3 4">
    <name type="scientific">Crucibulum laeve</name>
    <dbReference type="NCBI Taxonomy" id="68775"/>
    <lineage>
        <taxon>Eukaryota</taxon>
        <taxon>Fungi</taxon>
        <taxon>Dikarya</taxon>
        <taxon>Basidiomycota</taxon>
        <taxon>Agaricomycotina</taxon>
        <taxon>Agaricomycetes</taxon>
        <taxon>Agaricomycetidae</taxon>
        <taxon>Agaricales</taxon>
        <taxon>Agaricineae</taxon>
        <taxon>Nidulariaceae</taxon>
        <taxon>Crucibulum</taxon>
    </lineage>
</organism>
<feature type="region of interest" description="Disordered" evidence="1">
    <location>
        <begin position="269"/>
        <end position="374"/>
    </location>
</feature>
<feature type="compositionally biased region" description="Pro residues" evidence="1">
    <location>
        <begin position="280"/>
        <end position="290"/>
    </location>
</feature>
<reference evidence="3 4" key="1">
    <citation type="journal article" date="2019" name="Nat. Ecol. Evol.">
        <title>Megaphylogeny resolves global patterns of mushroom evolution.</title>
        <authorList>
            <person name="Varga T."/>
            <person name="Krizsan K."/>
            <person name="Foldi C."/>
            <person name="Dima B."/>
            <person name="Sanchez-Garcia M."/>
            <person name="Sanchez-Ramirez S."/>
            <person name="Szollosi G.J."/>
            <person name="Szarkandi J.G."/>
            <person name="Papp V."/>
            <person name="Albert L."/>
            <person name="Andreopoulos W."/>
            <person name="Angelini C."/>
            <person name="Antonin V."/>
            <person name="Barry K.W."/>
            <person name="Bougher N.L."/>
            <person name="Buchanan P."/>
            <person name="Buyck B."/>
            <person name="Bense V."/>
            <person name="Catcheside P."/>
            <person name="Chovatia M."/>
            <person name="Cooper J."/>
            <person name="Damon W."/>
            <person name="Desjardin D."/>
            <person name="Finy P."/>
            <person name="Geml J."/>
            <person name="Haridas S."/>
            <person name="Hughes K."/>
            <person name="Justo A."/>
            <person name="Karasinski D."/>
            <person name="Kautmanova I."/>
            <person name="Kiss B."/>
            <person name="Kocsube S."/>
            <person name="Kotiranta H."/>
            <person name="LaButti K.M."/>
            <person name="Lechner B.E."/>
            <person name="Liimatainen K."/>
            <person name="Lipzen A."/>
            <person name="Lukacs Z."/>
            <person name="Mihaltcheva S."/>
            <person name="Morgado L.N."/>
            <person name="Niskanen T."/>
            <person name="Noordeloos M.E."/>
            <person name="Ohm R.A."/>
            <person name="Ortiz-Santana B."/>
            <person name="Ovrebo C."/>
            <person name="Racz N."/>
            <person name="Riley R."/>
            <person name="Savchenko A."/>
            <person name="Shiryaev A."/>
            <person name="Soop K."/>
            <person name="Spirin V."/>
            <person name="Szebenyi C."/>
            <person name="Tomsovsky M."/>
            <person name="Tulloss R.E."/>
            <person name="Uehling J."/>
            <person name="Grigoriev I.V."/>
            <person name="Vagvolgyi C."/>
            <person name="Papp T."/>
            <person name="Martin F.M."/>
            <person name="Miettinen O."/>
            <person name="Hibbett D.S."/>
            <person name="Nagy L.G."/>
        </authorList>
    </citation>
    <scope>NUCLEOTIDE SEQUENCE [LARGE SCALE GENOMIC DNA]</scope>
    <source>
        <strain evidence="3 4">CBS 166.37</strain>
    </source>
</reference>
<evidence type="ECO:0000313" key="3">
    <source>
        <dbReference type="EMBL" id="TFK42685.1"/>
    </source>
</evidence>
<feature type="transmembrane region" description="Helical" evidence="2">
    <location>
        <begin position="122"/>
        <end position="147"/>
    </location>
</feature>
<name>A0A5C3MDH1_9AGAR</name>
<dbReference type="OrthoDB" id="3269357at2759"/>
<sequence>MLCSVCPSLGLFIICNAIIASIAVWNLSILQSSGLSLSSTGIDSFLVFVGTSGLCLIFVIIFLELSDKDIFIGRVWFECAWVGLYGAMQLAGAVALTSVAHHQSCNPTIFSPTGSSCESTQILLAFTWISGLFLMSYLLLLVVASVIKSKKDPTIWHCNVRRFPWVRVRHSVPSGPSSPALPRFQSPPPIIAPKPQRAPALPEAIYSYRSGLSSEYEVEHYQPYGMINSGPITDTSFPPVLAPLRHPSQSRAAYSTAFYPQLVQNAISSQPSPSYVPQQNPMPPSPPPLGDWPRLDATSRPSRTKQRQLSNGPQAPTPADVPNPIPPQGPPPSSPAGASRPRPGGPRRRSNSGENSRPPQLDLSNISSFHTRGY</sequence>
<evidence type="ECO:0000256" key="2">
    <source>
        <dbReference type="SAM" id="Phobius"/>
    </source>
</evidence>
<keyword evidence="4" id="KW-1185">Reference proteome</keyword>
<feature type="compositionally biased region" description="Pro residues" evidence="1">
    <location>
        <begin position="315"/>
        <end position="334"/>
    </location>
</feature>
<gene>
    <name evidence="3" type="ORF">BDQ12DRAFT_676626</name>
</gene>
<dbReference type="Proteomes" id="UP000308652">
    <property type="component" value="Unassembled WGS sequence"/>
</dbReference>
<feature type="compositionally biased region" description="Polar residues" evidence="1">
    <location>
        <begin position="362"/>
        <end position="374"/>
    </location>
</feature>
<dbReference type="EMBL" id="ML213592">
    <property type="protein sequence ID" value="TFK42685.1"/>
    <property type="molecule type" value="Genomic_DNA"/>
</dbReference>
<feature type="compositionally biased region" description="Low complexity" evidence="1">
    <location>
        <begin position="269"/>
        <end position="279"/>
    </location>
</feature>
<evidence type="ECO:0000313" key="4">
    <source>
        <dbReference type="Proteomes" id="UP000308652"/>
    </source>
</evidence>
<keyword evidence="2" id="KW-0472">Membrane</keyword>
<evidence type="ECO:0000256" key="1">
    <source>
        <dbReference type="SAM" id="MobiDB-lite"/>
    </source>
</evidence>
<evidence type="ECO:0008006" key="5">
    <source>
        <dbReference type="Google" id="ProtNLM"/>
    </source>
</evidence>
<proteinExistence type="predicted"/>
<feature type="transmembrane region" description="Helical" evidence="2">
    <location>
        <begin position="44"/>
        <end position="63"/>
    </location>
</feature>
<protein>
    <recommendedName>
        <fullName evidence="5">MARVEL domain-containing protein</fullName>
    </recommendedName>
</protein>
<keyword evidence="2" id="KW-1133">Transmembrane helix</keyword>